<evidence type="ECO:0000256" key="8">
    <source>
        <dbReference type="ARBA" id="ARBA00023136"/>
    </source>
</evidence>
<keyword evidence="3" id="KW-0813">Transport</keyword>
<evidence type="ECO:0000256" key="3">
    <source>
        <dbReference type="ARBA" id="ARBA00022448"/>
    </source>
</evidence>
<dbReference type="SUPFAM" id="SSF63829">
    <property type="entry name" value="Calcium-dependent phosphotriesterase"/>
    <property type="match status" value="1"/>
</dbReference>
<comment type="subcellular location">
    <subcellularLocation>
        <location evidence="1">Cell membrane</location>
        <topology evidence="1">Multi-pass membrane protein</topology>
    </subcellularLocation>
</comment>
<dbReference type="InterPro" id="IPR011042">
    <property type="entry name" value="6-blade_b-propeller_TolB-like"/>
</dbReference>
<name>A0ABU0JG35_9HYPH</name>
<feature type="transmembrane region" description="Helical" evidence="11">
    <location>
        <begin position="174"/>
        <end position="203"/>
    </location>
</feature>
<gene>
    <name evidence="13" type="ORF">QO011_006273</name>
</gene>
<keyword evidence="6 11" id="KW-0812">Transmembrane</keyword>
<evidence type="ECO:0000256" key="11">
    <source>
        <dbReference type="SAM" id="Phobius"/>
    </source>
</evidence>
<accession>A0ABU0JG35</accession>
<feature type="domain" description="Strictosidine synthase conserved region" evidence="12">
    <location>
        <begin position="481"/>
        <end position="567"/>
    </location>
</feature>
<dbReference type="Gene3D" id="2.120.10.30">
    <property type="entry name" value="TolB, C-terminal domain"/>
    <property type="match status" value="1"/>
</dbReference>
<evidence type="ECO:0000256" key="10">
    <source>
        <dbReference type="ARBA" id="ARBA00039381"/>
    </source>
</evidence>
<keyword evidence="7 11" id="KW-1133">Transmembrane helix</keyword>
<dbReference type="PANTHER" id="PTHR32196">
    <property type="entry name" value="ABC TRANSPORTER PERMEASE PROTEIN YPHD-RELATED-RELATED"/>
    <property type="match status" value="1"/>
</dbReference>
<keyword evidence="5" id="KW-0997">Cell inner membrane</keyword>
<feature type="transmembrane region" description="Helical" evidence="11">
    <location>
        <begin position="265"/>
        <end position="285"/>
    </location>
</feature>
<evidence type="ECO:0000256" key="5">
    <source>
        <dbReference type="ARBA" id="ARBA00022519"/>
    </source>
</evidence>
<evidence type="ECO:0000313" key="13">
    <source>
        <dbReference type="EMBL" id="MDQ0473239.1"/>
    </source>
</evidence>
<keyword evidence="4" id="KW-1003">Cell membrane</keyword>
<keyword evidence="8 11" id="KW-0472">Membrane</keyword>
<dbReference type="Pfam" id="PF02653">
    <property type="entry name" value="BPD_transp_2"/>
    <property type="match status" value="1"/>
</dbReference>
<evidence type="ECO:0000256" key="2">
    <source>
        <dbReference type="ARBA" id="ARBA00011262"/>
    </source>
</evidence>
<organism evidence="13 14">
    <name type="scientific">Labrys wisconsinensis</name>
    <dbReference type="NCBI Taxonomy" id="425677"/>
    <lineage>
        <taxon>Bacteria</taxon>
        <taxon>Pseudomonadati</taxon>
        <taxon>Pseudomonadota</taxon>
        <taxon>Alphaproteobacteria</taxon>
        <taxon>Hyphomicrobiales</taxon>
        <taxon>Xanthobacteraceae</taxon>
        <taxon>Labrys</taxon>
    </lineage>
</organism>
<evidence type="ECO:0000256" key="9">
    <source>
        <dbReference type="ARBA" id="ARBA00025439"/>
    </source>
</evidence>
<feature type="transmembrane region" description="Helical" evidence="11">
    <location>
        <begin position="292"/>
        <end position="311"/>
    </location>
</feature>
<feature type="transmembrane region" description="Helical" evidence="11">
    <location>
        <begin position="32"/>
        <end position="53"/>
    </location>
</feature>
<evidence type="ECO:0000313" key="14">
    <source>
        <dbReference type="Proteomes" id="UP001242480"/>
    </source>
</evidence>
<dbReference type="InterPro" id="IPR001851">
    <property type="entry name" value="ABC_transp_permease"/>
</dbReference>
<comment type="caution">
    <text evidence="13">The sequence shown here is derived from an EMBL/GenBank/DDBJ whole genome shotgun (WGS) entry which is preliminary data.</text>
</comment>
<comment type="subunit">
    <text evidence="2">The complex is composed of two ATP-binding proteins (LsrA), two transmembrane proteins (LsrC and LsrD) and a solute-binding protein (LsrB).</text>
</comment>
<feature type="transmembrane region" description="Helical" evidence="11">
    <location>
        <begin position="110"/>
        <end position="130"/>
    </location>
</feature>
<keyword evidence="14" id="KW-1185">Reference proteome</keyword>
<evidence type="ECO:0000256" key="1">
    <source>
        <dbReference type="ARBA" id="ARBA00004651"/>
    </source>
</evidence>
<dbReference type="Pfam" id="PF20067">
    <property type="entry name" value="SSL_N"/>
    <property type="match status" value="1"/>
</dbReference>
<evidence type="ECO:0000259" key="12">
    <source>
        <dbReference type="Pfam" id="PF03088"/>
    </source>
</evidence>
<dbReference type="Pfam" id="PF03088">
    <property type="entry name" value="Str_synth"/>
    <property type="match status" value="1"/>
</dbReference>
<feature type="transmembrane region" description="Helical" evidence="11">
    <location>
        <begin position="65"/>
        <end position="98"/>
    </location>
</feature>
<dbReference type="Proteomes" id="UP001242480">
    <property type="component" value="Unassembled WGS sequence"/>
</dbReference>
<comment type="function">
    <text evidence="9">Part of the ABC transporter complex LsrABCD involved in autoinducer 2 (AI-2) import. Probably responsible for the translocation of the substrate across the membrane.</text>
</comment>
<protein>
    <recommendedName>
        <fullName evidence="10">Autoinducer 2 import system permease protein LsrD</fullName>
    </recommendedName>
</protein>
<dbReference type="CDD" id="cd06579">
    <property type="entry name" value="TM_PBP1_transp_AraH_like"/>
    <property type="match status" value="1"/>
</dbReference>
<evidence type="ECO:0000256" key="6">
    <source>
        <dbReference type="ARBA" id="ARBA00022692"/>
    </source>
</evidence>
<feature type="transmembrane region" description="Helical" evidence="11">
    <location>
        <begin position="230"/>
        <end position="253"/>
    </location>
</feature>
<dbReference type="PANTHER" id="PTHR32196:SF71">
    <property type="entry name" value="AUTOINDUCER 2 IMPORT SYSTEM PERMEASE PROTEIN LSRD"/>
    <property type="match status" value="1"/>
</dbReference>
<proteinExistence type="predicted"/>
<dbReference type="EMBL" id="JAUSVX010000015">
    <property type="protein sequence ID" value="MDQ0473239.1"/>
    <property type="molecule type" value="Genomic_DNA"/>
</dbReference>
<evidence type="ECO:0000256" key="7">
    <source>
        <dbReference type="ARBA" id="ARBA00022989"/>
    </source>
</evidence>
<dbReference type="RefSeq" id="WP_307281236.1">
    <property type="nucleotide sequence ID" value="NZ_JAUSVX010000015.1"/>
</dbReference>
<reference evidence="13 14" key="1">
    <citation type="submission" date="2023-07" db="EMBL/GenBank/DDBJ databases">
        <title>Genomic Encyclopedia of Type Strains, Phase IV (KMG-IV): sequencing the most valuable type-strain genomes for metagenomic binning, comparative biology and taxonomic classification.</title>
        <authorList>
            <person name="Goeker M."/>
        </authorList>
    </citation>
    <scope>NUCLEOTIDE SEQUENCE [LARGE SCALE GENOMIC DNA]</scope>
    <source>
        <strain evidence="13 14">DSM 19619</strain>
    </source>
</reference>
<sequence length="706" mass="76903">MDNRDTVARLVSRYFPDHVIGEILSKRWIDNAIPFTALVLTVVVLGSVIPGFLSLSSLTDFSRQFAEFGLVVLALTIVMISGGIDLSVASVFSLAVLFSLIGVNVYQWPVPAVLAAILGMGMLCGALNGVLVGYLRLRAFLTTLVSLVIFRSVYEIVFLKMSTAMMSGFADSDLWIFIGEGSVFGIPLSFIITLVIAAAWHVVLSRMRPGWRLTAVGGARRSAHNAGINVRLMVFLAYVASGTMCALAGFLFAARLGSAGSDTGVGLEVQALTAAVLGGTAIGGGRGSVAKAIIGSLLVLLLTNGLINLGISGPVTSTILGAVLLAAVFVDMRWQKHRHRLLAKVYVSPAYLTLPPAPKVDAPASPYALNDRLREVEIIGLGQIEGPEDVILDRDDNLYCGTRHGDIVRFFGPDHKRHEVFAHIGGHPLGMAFDRSGNLLVCIGGMGLFQVAPDKTVTKLTDETNRSWTSIVDDSRLRLADDVDVAPDGRIYFSEATVRYEQEDWATDALESRASGRIICYDPRTGKTRTEIPKLVFANGVAMCRDGESFLFAESWTCSISRYWFAGPNQGRRERVISDLPGYPDNINRASDGNYWLALLGMRGPALDLALTMPGFRRRMAKRVAPDQWLYPNINTGCVVKFNEKGEILDSLWDLGGLNHPMITSMREHRGWLYLGGVSNNRIGRYRLKDADPNWCAQDAYWGPAP</sequence>
<evidence type="ECO:0000256" key="4">
    <source>
        <dbReference type="ARBA" id="ARBA00022475"/>
    </source>
</evidence>
<dbReference type="InterPro" id="IPR018119">
    <property type="entry name" value="Strictosidine_synth_cons-reg"/>
</dbReference>